<reference evidence="4 6" key="1">
    <citation type="submission" date="2013-02" db="EMBL/GenBank/DDBJ databases">
        <title>The Genome Sequence of Enterococcus malodoratus ATCC_43197.</title>
        <authorList>
            <consortium name="The Broad Institute Genome Sequencing Platform"/>
            <consortium name="The Broad Institute Genome Sequencing Center for Infectious Disease"/>
            <person name="Earl A.M."/>
            <person name="Gilmore M.S."/>
            <person name="Lebreton F."/>
            <person name="Walker B."/>
            <person name="Young S.K."/>
            <person name="Zeng Q."/>
            <person name="Gargeya S."/>
            <person name="Fitzgerald M."/>
            <person name="Haas B."/>
            <person name="Abouelleil A."/>
            <person name="Alvarado L."/>
            <person name="Arachchi H.M."/>
            <person name="Berlin A.M."/>
            <person name="Chapman S.B."/>
            <person name="Dewar J."/>
            <person name="Goldberg J."/>
            <person name="Griggs A."/>
            <person name="Gujja S."/>
            <person name="Hansen M."/>
            <person name="Howarth C."/>
            <person name="Imamovic A."/>
            <person name="Larimer J."/>
            <person name="McCowan C."/>
            <person name="Murphy C."/>
            <person name="Neiman D."/>
            <person name="Pearson M."/>
            <person name="Priest M."/>
            <person name="Roberts A."/>
            <person name="Saif S."/>
            <person name="Shea T."/>
            <person name="Sisk P."/>
            <person name="Sykes S."/>
            <person name="Wortman J."/>
            <person name="Nusbaum C."/>
            <person name="Birren B."/>
        </authorList>
    </citation>
    <scope>NUCLEOTIDE SEQUENCE [LARGE SCALE GENOMIC DNA]</scope>
    <source>
        <strain evidence="4 6">ATCC 43197</strain>
    </source>
</reference>
<evidence type="ECO:0000256" key="2">
    <source>
        <dbReference type="SAM" id="SignalP"/>
    </source>
</evidence>
<keyword evidence="7" id="KW-1185">Reference proteome</keyword>
<reference evidence="5 7" key="2">
    <citation type="submission" date="2013-03" db="EMBL/GenBank/DDBJ databases">
        <title>The Genome Sequence of Enterococcus malodoratus ATCC_43197 (PacBio/Illumina hybrid assembly).</title>
        <authorList>
            <consortium name="The Broad Institute Genomics Platform"/>
            <consortium name="The Broad Institute Genome Sequencing Center for Infectious Disease"/>
            <person name="Earl A."/>
            <person name="Russ C."/>
            <person name="Gilmore M."/>
            <person name="Surin D."/>
            <person name="Walker B."/>
            <person name="Young S."/>
            <person name="Zeng Q."/>
            <person name="Gargeya S."/>
            <person name="Fitzgerald M."/>
            <person name="Haas B."/>
            <person name="Abouelleil A."/>
            <person name="Allen A.W."/>
            <person name="Alvarado L."/>
            <person name="Arachchi H.M."/>
            <person name="Berlin A.M."/>
            <person name="Chapman S.B."/>
            <person name="Gainer-Dewar J."/>
            <person name="Goldberg J."/>
            <person name="Griggs A."/>
            <person name="Gujja S."/>
            <person name="Hansen M."/>
            <person name="Howarth C."/>
            <person name="Imamovic A."/>
            <person name="Ireland A."/>
            <person name="Larimer J."/>
            <person name="McCowan C."/>
            <person name="Murphy C."/>
            <person name="Pearson M."/>
            <person name="Poon T.W."/>
            <person name="Priest M."/>
            <person name="Roberts A."/>
            <person name="Saif S."/>
            <person name="Shea T."/>
            <person name="Sisk P."/>
            <person name="Sykes S."/>
            <person name="Wortman J."/>
            <person name="Nusbaum C."/>
            <person name="Birren B."/>
        </authorList>
    </citation>
    <scope>NUCLEOTIDE SEQUENCE [LARGE SCALE GENOMIC DNA]</scope>
    <source>
        <strain evidence="5 7">ATCC 43197</strain>
    </source>
</reference>
<dbReference type="AlphaFoldDB" id="R2QIN7"/>
<keyword evidence="2" id="KW-0732">Signal</keyword>
<evidence type="ECO:0000313" key="7">
    <source>
        <dbReference type="Proteomes" id="UP000014148"/>
    </source>
</evidence>
<dbReference type="EMBL" id="ASWA01000002">
    <property type="protein sequence ID" value="EOT69790.1"/>
    <property type="molecule type" value="Genomic_DNA"/>
</dbReference>
<feature type="domain" description="WxL" evidence="3">
    <location>
        <begin position="31"/>
        <end position="256"/>
    </location>
</feature>
<accession>R2QIN7</accession>
<dbReference type="OrthoDB" id="2339326at2"/>
<dbReference type="eggNOG" id="ENOG5030E2P">
    <property type="taxonomic scope" value="Bacteria"/>
</dbReference>
<dbReference type="InterPro" id="IPR027994">
    <property type="entry name" value="WxL_dom"/>
</dbReference>
<evidence type="ECO:0000259" key="3">
    <source>
        <dbReference type="Pfam" id="PF13731"/>
    </source>
</evidence>
<feature type="compositionally biased region" description="Low complexity" evidence="1">
    <location>
        <begin position="63"/>
        <end position="78"/>
    </location>
</feature>
<sequence length="265" mass="27841">MKLGKNLLMSSLILGSMFAAPIATLAANNGGEYKSNGVIEYVPSTDPTDPVDPTDPEKPVDPTDPTNPEGPNPGTNGPLSIDFASSFYFGKQKITSQNETYHADAQSYQILGADGKPTGDVKKGPNYVQITDNRGTETGWTLKVKQDGQFLSEGKHAEDKQAELTGAQLVLNNGHVVTNSASAKPTGTAKITLDPTGAEADVMVAKDKEGAGTYLLDWGTDEATGGQSVDLTVPGSTTKYAEKYATKLVWTLTDVPGNGSTTPKS</sequence>
<evidence type="ECO:0000313" key="4">
    <source>
        <dbReference type="EMBL" id="EOH71520.1"/>
    </source>
</evidence>
<dbReference type="EMBL" id="AJAK01000032">
    <property type="protein sequence ID" value="EOH71520.1"/>
    <property type="molecule type" value="Genomic_DNA"/>
</dbReference>
<evidence type="ECO:0000256" key="1">
    <source>
        <dbReference type="SAM" id="MobiDB-lite"/>
    </source>
</evidence>
<proteinExistence type="predicted"/>
<dbReference type="Pfam" id="PF13731">
    <property type="entry name" value="WxL"/>
    <property type="match status" value="1"/>
</dbReference>
<evidence type="ECO:0000313" key="5">
    <source>
        <dbReference type="EMBL" id="EOT69790.1"/>
    </source>
</evidence>
<gene>
    <name evidence="5" type="ORF">I585_01259</name>
    <name evidence="4" type="ORF">UAI_04474</name>
</gene>
<protein>
    <submittedName>
        <fullName evidence="4">Cell surface protein</fullName>
    </submittedName>
</protein>
<dbReference type="Proteomes" id="UP000014148">
    <property type="component" value="Unassembled WGS sequence"/>
</dbReference>
<feature type="signal peptide" evidence="2">
    <location>
        <begin position="1"/>
        <end position="26"/>
    </location>
</feature>
<evidence type="ECO:0000313" key="6">
    <source>
        <dbReference type="Proteomes" id="UP000013783"/>
    </source>
</evidence>
<comment type="caution">
    <text evidence="4">The sequence shown here is derived from an EMBL/GenBank/DDBJ whole genome shotgun (WGS) entry which is preliminary data.</text>
</comment>
<feature type="region of interest" description="Disordered" evidence="1">
    <location>
        <begin position="38"/>
        <end position="79"/>
    </location>
</feature>
<dbReference type="Proteomes" id="UP000013783">
    <property type="component" value="Unassembled WGS sequence"/>
</dbReference>
<dbReference type="GeneID" id="79788590"/>
<organism evidence="4 6">
    <name type="scientific">Enterococcus malodoratus ATCC 43197</name>
    <dbReference type="NCBI Taxonomy" id="1158601"/>
    <lineage>
        <taxon>Bacteria</taxon>
        <taxon>Bacillati</taxon>
        <taxon>Bacillota</taxon>
        <taxon>Bacilli</taxon>
        <taxon>Lactobacillales</taxon>
        <taxon>Enterococcaceae</taxon>
        <taxon>Enterococcus</taxon>
    </lineage>
</organism>
<dbReference type="RefSeq" id="WP_010743240.1">
    <property type="nucleotide sequence ID" value="NZ_KB946253.1"/>
</dbReference>
<dbReference type="STRING" id="71451.RV07_GL000721"/>
<feature type="chain" id="PRO_5004355038" evidence="2">
    <location>
        <begin position="27"/>
        <end position="265"/>
    </location>
</feature>
<name>R2QIN7_9ENTE</name>
<dbReference type="PATRIC" id="fig|1158601.3.peg.4437"/>